<dbReference type="EMBL" id="PDCK01000043">
    <property type="protein sequence ID" value="PRQ32016.1"/>
    <property type="molecule type" value="Genomic_DNA"/>
</dbReference>
<dbReference type="AlphaFoldDB" id="A0A2P6QCW0"/>
<reference evidence="1 2" key="1">
    <citation type="journal article" date="2018" name="Nat. Genet.">
        <title>The Rosa genome provides new insights in the design of modern roses.</title>
        <authorList>
            <person name="Bendahmane M."/>
        </authorList>
    </citation>
    <scope>NUCLEOTIDE SEQUENCE [LARGE SCALE GENOMIC DNA]</scope>
    <source>
        <strain evidence="2">cv. Old Blush</strain>
    </source>
</reference>
<dbReference type="Gramene" id="PRQ32016">
    <property type="protein sequence ID" value="PRQ32016"/>
    <property type="gene ID" value="RchiOBHm_Chr5g0041731"/>
</dbReference>
<accession>A0A2P6QCW0</accession>
<evidence type="ECO:0000313" key="2">
    <source>
        <dbReference type="Proteomes" id="UP000238479"/>
    </source>
</evidence>
<evidence type="ECO:0000313" key="1">
    <source>
        <dbReference type="EMBL" id="PRQ32016.1"/>
    </source>
</evidence>
<comment type="caution">
    <text evidence="1">The sequence shown here is derived from an EMBL/GenBank/DDBJ whole genome shotgun (WGS) entry which is preliminary data.</text>
</comment>
<sequence length="115" mass="11966">MVVGIAVGELSNLYSLDVDGAGGLNAGSSMCWSRRGRYNDGDGYSSAASAICGCADPEAQVCRSSKVRVSDGLSVWAPNKLLGLWIVGWTLLSRAWAGLELEVQDGGSPFTPIVA</sequence>
<gene>
    <name evidence="1" type="ORF">RchiOBHm_Chr5g0041731</name>
</gene>
<keyword evidence="2" id="KW-1185">Reference proteome</keyword>
<dbReference type="Proteomes" id="UP000238479">
    <property type="component" value="Chromosome 5"/>
</dbReference>
<name>A0A2P6QCW0_ROSCH</name>
<organism evidence="1 2">
    <name type="scientific">Rosa chinensis</name>
    <name type="common">China rose</name>
    <dbReference type="NCBI Taxonomy" id="74649"/>
    <lineage>
        <taxon>Eukaryota</taxon>
        <taxon>Viridiplantae</taxon>
        <taxon>Streptophyta</taxon>
        <taxon>Embryophyta</taxon>
        <taxon>Tracheophyta</taxon>
        <taxon>Spermatophyta</taxon>
        <taxon>Magnoliopsida</taxon>
        <taxon>eudicotyledons</taxon>
        <taxon>Gunneridae</taxon>
        <taxon>Pentapetalae</taxon>
        <taxon>rosids</taxon>
        <taxon>fabids</taxon>
        <taxon>Rosales</taxon>
        <taxon>Rosaceae</taxon>
        <taxon>Rosoideae</taxon>
        <taxon>Rosoideae incertae sedis</taxon>
        <taxon>Rosa</taxon>
    </lineage>
</organism>
<protein>
    <submittedName>
        <fullName evidence="1">Uncharacterized protein</fullName>
    </submittedName>
</protein>
<proteinExistence type="predicted"/>